<sequence>MGSVALHSHFAGLPEAPIDEAYLVRLALEADESPDKVNLGIGVYRDDDGQAWTLPSVKLNIRQASARLPDNHDYPPSGGIPAFVEASRKLLLGEVYESVAIRTASVQTIAGSGALHIGAAFLASTVAPGAVWISDPSWINHPQIWARSAPGTKRRTYPYFHEETKSFDFAGMISTLEREAKAGDVIILQACAHNPTGCDPTREQWVKIADLCERIGLFPFFDIAYQGFSSGDEESDSWAVRHFASRGTMEICIAQSFSKSFGLYGQRVGAFHLLAHDAAVIPTVRTNLVSLIRSEYASPPAWAARIVAIILGDPELADEWRRDLRTMNARIRSMRAALVAELERLGTPGSWRHIVEQVGMFSYTGLSASQALRLREEHRIYLFSTGRVSIAGLNSKNVARVAQAIDQVVREDESNRVRSTEA</sequence>
<organism evidence="9 10">
    <name type="scientific">Colletotrichum musicola</name>
    <dbReference type="NCBI Taxonomy" id="2175873"/>
    <lineage>
        <taxon>Eukaryota</taxon>
        <taxon>Fungi</taxon>
        <taxon>Dikarya</taxon>
        <taxon>Ascomycota</taxon>
        <taxon>Pezizomycotina</taxon>
        <taxon>Sordariomycetes</taxon>
        <taxon>Hypocreomycetidae</taxon>
        <taxon>Glomerellales</taxon>
        <taxon>Glomerellaceae</taxon>
        <taxon>Colletotrichum</taxon>
        <taxon>Colletotrichum orchidearum species complex</taxon>
    </lineage>
</organism>
<keyword evidence="4 7" id="KW-0032">Aminotransferase</keyword>
<comment type="cofactor">
    <cofactor evidence="1">
        <name>pyridoxal 5'-phosphate</name>
        <dbReference type="ChEBI" id="CHEBI:597326"/>
    </cofactor>
</comment>
<dbReference type="GO" id="GO:0006532">
    <property type="term" value="P:aspartate biosynthetic process"/>
    <property type="evidence" value="ECO:0007669"/>
    <property type="project" value="TreeGrafter"/>
</dbReference>
<dbReference type="InterPro" id="IPR004838">
    <property type="entry name" value="NHTrfase_class1_PyrdxlP-BS"/>
</dbReference>
<evidence type="ECO:0000256" key="7">
    <source>
        <dbReference type="RuleBase" id="RU000480"/>
    </source>
</evidence>
<feature type="domain" description="Aminotransferase class I/classII large" evidence="8">
    <location>
        <begin position="35"/>
        <end position="405"/>
    </location>
</feature>
<evidence type="ECO:0000256" key="2">
    <source>
        <dbReference type="ARBA" id="ARBA00007441"/>
    </source>
</evidence>
<protein>
    <recommendedName>
        <fullName evidence="7">Aspartate aminotransferase</fullName>
        <ecNumber evidence="7">2.6.1.1</ecNumber>
    </recommendedName>
</protein>
<dbReference type="GO" id="GO:0004069">
    <property type="term" value="F:L-aspartate:2-oxoglutarate aminotransferase activity"/>
    <property type="evidence" value="ECO:0007669"/>
    <property type="project" value="UniProtKB-EC"/>
</dbReference>
<dbReference type="InterPro" id="IPR004839">
    <property type="entry name" value="Aminotransferase_I/II_large"/>
</dbReference>
<name>A0A8H6NZI3_9PEZI</name>
<dbReference type="AlphaFoldDB" id="A0A8H6NZI3"/>
<comment type="miscellaneous">
    <text evidence="7">In eukaryotes there are cytoplasmic, mitochondrial and chloroplastic isozymes.</text>
</comment>
<dbReference type="PANTHER" id="PTHR11879">
    <property type="entry name" value="ASPARTATE AMINOTRANSFERASE"/>
    <property type="match status" value="1"/>
</dbReference>
<keyword evidence="5 7" id="KW-0808">Transferase</keyword>
<dbReference type="FunFam" id="3.90.1150.10:FF:000001">
    <property type="entry name" value="Aspartate aminotransferase"/>
    <property type="match status" value="1"/>
</dbReference>
<dbReference type="GO" id="GO:0030170">
    <property type="term" value="F:pyridoxal phosphate binding"/>
    <property type="evidence" value="ECO:0007669"/>
    <property type="project" value="InterPro"/>
</dbReference>
<dbReference type="PANTHER" id="PTHR11879:SF20">
    <property type="entry name" value="ASPARTATE AMINOTRANSFERASE"/>
    <property type="match status" value="1"/>
</dbReference>
<comment type="caution">
    <text evidence="9">The sequence shown here is derived from an EMBL/GenBank/DDBJ whole genome shotgun (WGS) entry which is preliminary data.</text>
</comment>
<dbReference type="PRINTS" id="PR00799">
    <property type="entry name" value="TRANSAMINASE"/>
</dbReference>
<evidence type="ECO:0000313" key="10">
    <source>
        <dbReference type="Proteomes" id="UP000639643"/>
    </source>
</evidence>
<comment type="catalytic activity">
    <reaction evidence="7">
        <text>L-aspartate + 2-oxoglutarate = oxaloacetate + L-glutamate</text>
        <dbReference type="Rhea" id="RHEA:21824"/>
        <dbReference type="ChEBI" id="CHEBI:16452"/>
        <dbReference type="ChEBI" id="CHEBI:16810"/>
        <dbReference type="ChEBI" id="CHEBI:29985"/>
        <dbReference type="ChEBI" id="CHEBI:29991"/>
        <dbReference type="EC" id="2.6.1.1"/>
    </reaction>
</comment>
<dbReference type="GO" id="GO:0005829">
    <property type="term" value="C:cytosol"/>
    <property type="evidence" value="ECO:0007669"/>
    <property type="project" value="TreeGrafter"/>
</dbReference>
<evidence type="ECO:0000259" key="8">
    <source>
        <dbReference type="Pfam" id="PF00155"/>
    </source>
</evidence>
<keyword evidence="10" id="KW-1185">Reference proteome</keyword>
<reference evidence="9" key="1">
    <citation type="journal article" date="2020" name="Phytopathology">
        <title>Genome Sequence Resources of Colletotrichum truncatum, C. plurivorum, C. musicola, and C. sojae: Four Species Pathogenic to Soybean (Glycine max).</title>
        <authorList>
            <person name="Rogerio F."/>
            <person name="Boufleur T.R."/>
            <person name="Ciampi-Guillardi M."/>
            <person name="Sukno S.A."/>
            <person name="Thon M.R."/>
            <person name="Massola Junior N.S."/>
            <person name="Baroncelli R."/>
        </authorList>
    </citation>
    <scope>NUCLEOTIDE SEQUENCE</scope>
    <source>
        <strain evidence="9">LFN0074</strain>
    </source>
</reference>
<proteinExistence type="inferred from homology"/>
<dbReference type="SUPFAM" id="SSF53383">
    <property type="entry name" value="PLP-dependent transferases"/>
    <property type="match status" value="1"/>
</dbReference>
<dbReference type="CDD" id="cd00609">
    <property type="entry name" value="AAT_like"/>
    <property type="match status" value="1"/>
</dbReference>
<comment type="similarity">
    <text evidence="2">Belongs to the class-I pyridoxal-phosphate-dependent aminotransferase family.</text>
</comment>
<dbReference type="NCBIfam" id="NF006719">
    <property type="entry name" value="PRK09257.1"/>
    <property type="match status" value="1"/>
</dbReference>
<dbReference type="Gene3D" id="3.40.640.10">
    <property type="entry name" value="Type I PLP-dependent aspartate aminotransferase-like (Major domain)"/>
    <property type="match status" value="1"/>
</dbReference>
<dbReference type="InterPro" id="IPR015421">
    <property type="entry name" value="PyrdxlP-dep_Trfase_major"/>
</dbReference>
<evidence type="ECO:0000256" key="3">
    <source>
        <dbReference type="ARBA" id="ARBA00011738"/>
    </source>
</evidence>
<dbReference type="PROSITE" id="PS00105">
    <property type="entry name" value="AA_TRANSFER_CLASS_1"/>
    <property type="match status" value="1"/>
</dbReference>
<dbReference type="EMBL" id="WIGM01000001">
    <property type="protein sequence ID" value="KAF6845502.1"/>
    <property type="molecule type" value="Genomic_DNA"/>
</dbReference>
<evidence type="ECO:0000313" key="9">
    <source>
        <dbReference type="EMBL" id="KAF6845502.1"/>
    </source>
</evidence>
<evidence type="ECO:0000256" key="1">
    <source>
        <dbReference type="ARBA" id="ARBA00001933"/>
    </source>
</evidence>
<dbReference type="FunFam" id="3.40.640.10:FF:000066">
    <property type="entry name" value="Aspartate aminotransferase"/>
    <property type="match status" value="1"/>
</dbReference>
<comment type="subunit">
    <text evidence="3 7">Homodimer.</text>
</comment>
<keyword evidence="6" id="KW-0663">Pyridoxal phosphate</keyword>
<gene>
    <name evidence="9" type="ORF">CMUS01_00077</name>
</gene>
<dbReference type="Pfam" id="PF00155">
    <property type="entry name" value="Aminotran_1_2"/>
    <property type="match status" value="1"/>
</dbReference>
<dbReference type="Proteomes" id="UP000639643">
    <property type="component" value="Unassembled WGS sequence"/>
</dbReference>
<evidence type="ECO:0000256" key="6">
    <source>
        <dbReference type="ARBA" id="ARBA00022898"/>
    </source>
</evidence>
<dbReference type="InterPro" id="IPR015422">
    <property type="entry name" value="PyrdxlP-dep_Trfase_small"/>
</dbReference>
<dbReference type="InterPro" id="IPR000796">
    <property type="entry name" value="Asp_trans"/>
</dbReference>
<evidence type="ECO:0000256" key="5">
    <source>
        <dbReference type="ARBA" id="ARBA00022679"/>
    </source>
</evidence>
<dbReference type="OrthoDB" id="550424at2759"/>
<evidence type="ECO:0000256" key="4">
    <source>
        <dbReference type="ARBA" id="ARBA00022576"/>
    </source>
</evidence>
<dbReference type="Gene3D" id="3.90.1150.10">
    <property type="entry name" value="Aspartate Aminotransferase, domain 1"/>
    <property type="match status" value="1"/>
</dbReference>
<dbReference type="InterPro" id="IPR015424">
    <property type="entry name" value="PyrdxlP-dep_Trfase"/>
</dbReference>
<dbReference type="EC" id="2.6.1.1" evidence="7"/>
<accession>A0A8H6NZI3</accession>